<keyword evidence="4" id="KW-0210">Decarboxylase</keyword>
<dbReference type="GO" id="GO:0019752">
    <property type="term" value="P:carboxylic acid metabolic process"/>
    <property type="evidence" value="ECO:0007669"/>
    <property type="project" value="InterPro"/>
</dbReference>
<name>A0A0L0CK42_LUCCU</name>
<dbReference type="PANTHER" id="PTHR45677:SF12">
    <property type="entry name" value="BLACK, ISOFORM A"/>
    <property type="match status" value="1"/>
</dbReference>
<comment type="similarity">
    <text evidence="2">Belongs to the group II decarboxylase family.</text>
</comment>
<sequence>MLASESILRSHHHHHNHHHLNQSQQQQQHTKQFNDSIYKQQVVHDAVDSNELARNTSVNAFNLSHPIVPSPTNVNARDNDIVNVKCKNSGALSTDENRATSTKQLHTLKDKTDKMNSNSMNCLIVSHPNADSEKFIRECVGEIIKSAVFAGTNRSNKVVQWHSPEELRELFDFKLKNAGESKETLFDLLQKTIDFSVKTGHPYFINQLYSGLDPYALIGQWLTDALNPSVYTYEVAPVFTLMEEEVLSEMRRIVGFPNQGYGDGIFCPGGSIANGYAISCARFHKSPNSKKHGLFGSKRQIIFTSEDSHYSVEKLAMFMGMGSENVCKIKTNKFGKVDIEDLEKQIKKCISENCEPMMISATSGTTVLGAFDDLNSVADLCKQYEMWMHVDAAWGGGALMSPKYRHLLNGIERADSVTWNPHKMLTASQQCSTFLTRHKDILSQCHSTNATYLFQKDKFYDTSYDTGDKHIQCGRRADVFKFWFMWKAKGTKGLEEHVNQLFKMSEFLTNQIRERSGFELVLENPECTNISFWYVPPSLRGMERNDKFHSELHKVAPKIKEAMIKKGSMMVTYQPLHNLPNFFRIVLQNSCLTESDMIYFLDEIETLGNNL</sequence>
<dbReference type="CDD" id="cd06450">
    <property type="entry name" value="DOPA_deC_like"/>
    <property type="match status" value="1"/>
</dbReference>
<dbReference type="AlphaFoldDB" id="A0A0L0CK42"/>
<comment type="subunit">
    <text evidence="3">Homodimer.</text>
</comment>
<keyword evidence="5 7" id="KW-0663">Pyridoxal phosphate</keyword>
<feature type="region of interest" description="Disordered" evidence="8">
    <location>
        <begin position="1"/>
        <end position="32"/>
    </location>
</feature>
<evidence type="ECO:0000256" key="1">
    <source>
        <dbReference type="ARBA" id="ARBA00001933"/>
    </source>
</evidence>
<comment type="caution">
    <text evidence="9">The sequence shown here is derived from an EMBL/GenBank/DDBJ whole genome shotgun (WGS) entry which is preliminary data.</text>
</comment>
<dbReference type="Gene3D" id="3.40.640.10">
    <property type="entry name" value="Type I PLP-dependent aspartate aminotransferase-like (Major domain)"/>
    <property type="match status" value="1"/>
</dbReference>
<evidence type="ECO:0000313" key="9">
    <source>
        <dbReference type="EMBL" id="KNC32620.1"/>
    </source>
</evidence>
<organism evidence="9 10">
    <name type="scientific">Lucilia cuprina</name>
    <name type="common">Green bottle fly</name>
    <name type="synonym">Australian sheep blowfly</name>
    <dbReference type="NCBI Taxonomy" id="7375"/>
    <lineage>
        <taxon>Eukaryota</taxon>
        <taxon>Metazoa</taxon>
        <taxon>Ecdysozoa</taxon>
        <taxon>Arthropoda</taxon>
        <taxon>Hexapoda</taxon>
        <taxon>Insecta</taxon>
        <taxon>Pterygota</taxon>
        <taxon>Neoptera</taxon>
        <taxon>Endopterygota</taxon>
        <taxon>Diptera</taxon>
        <taxon>Brachycera</taxon>
        <taxon>Muscomorpha</taxon>
        <taxon>Oestroidea</taxon>
        <taxon>Calliphoridae</taxon>
        <taxon>Luciliinae</taxon>
        <taxon>Lucilia</taxon>
    </lineage>
</organism>
<evidence type="ECO:0000313" key="10">
    <source>
        <dbReference type="Proteomes" id="UP000037069"/>
    </source>
</evidence>
<evidence type="ECO:0000256" key="7">
    <source>
        <dbReference type="PIRSR" id="PIRSR602129-50"/>
    </source>
</evidence>
<evidence type="ECO:0000256" key="3">
    <source>
        <dbReference type="ARBA" id="ARBA00011738"/>
    </source>
</evidence>
<evidence type="ECO:0000256" key="2">
    <source>
        <dbReference type="ARBA" id="ARBA00009533"/>
    </source>
</evidence>
<comment type="cofactor">
    <cofactor evidence="1 7">
        <name>pyridoxal 5'-phosphate</name>
        <dbReference type="ChEBI" id="CHEBI:597326"/>
    </cofactor>
</comment>
<dbReference type="SUPFAM" id="SSF53383">
    <property type="entry name" value="PLP-dependent transferases"/>
    <property type="match status" value="1"/>
</dbReference>
<evidence type="ECO:0000256" key="8">
    <source>
        <dbReference type="SAM" id="MobiDB-lite"/>
    </source>
</evidence>
<protein>
    <recommendedName>
        <fullName evidence="11">Cysteine sulfinic acid decarboxylase</fullName>
    </recommendedName>
</protein>
<dbReference type="OMA" id="NWQPLMV"/>
<dbReference type="Gene3D" id="3.90.1150.170">
    <property type="match status" value="1"/>
</dbReference>
<dbReference type="STRING" id="7375.A0A0L0CK42"/>
<dbReference type="OrthoDB" id="392571at2759"/>
<evidence type="ECO:0000256" key="6">
    <source>
        <dbReference type="ARBA" id="ARBA00023239"/>
    </source>
</evidence>
<dbReference type="EMBL" id="JRES01000300">
    <property type="protein sequence ID" value="KNC32620.1"/>
    <property type="molecule type" value="Genomic_DNA"/>
</dbReference>
<keyword evidence="6" id="KW-0456">Lyase</keyword>
<evidence type="ECO:0000256" key="4">
    <source>
        <dbReference type="ARBA" id="ARBA00022793"/>
    </source>
</evidence>
<dbReference type="FunFam" id="3.40.640.10:FF:000016">
    <property type="entry name" value="Glutamate decarboxylase like 1"/>
    <property type="match status" value="1"/>
</dbReference>
<gene>
    <name evidence="9" type="ORF">FF38_04533</name>
</gene>
<evidence type="ECO:0008006" key="11">
    <source>
        <dbReference type="Google" id="ProtNLM"/>
    </source>
</evidence>
<dbReference type="PANTHER" id="PTHR45677">
    <property type="entry name" value="GLUTAMATE DECARBOXYLASE-RELATED"/>
    <property type="match status" value="1"/>
</dbReference>
<dbReference type="InterPro" id="IPR015424">
    <property type="entry name" value="PyrdxlP-dep_Trfase"/>
</dbReference>
<dbReference type="GO" id="GO:0016831">
    <property type="term" value="F:carboxy-lyase activity"/>
    <property type="evidence" value="ECO:0007669"/>
    <property type="project" value="UniProtKB-KW"/>
</dbReference>
<evidence type="ECO:0000256" key="5">
    <source>
        <dbReference type="ARBA" id="ARBA00022898"/>
    </source>
</evidence>
<dbReference type="Pfam" id="PF00282">
    <property type="entry name" value="Pyridoxal_deC"/>
    <property type="match status" value="1"/>
</dbReference>
<dbReference type="GO" id="GO:0005737">
    <property type="term" value="C:cytoplasm"/>
    <property type="evidence" value="ECO:0007669"/>
    <property type="project" value="TreeGrafter"/>
</dbReference>
<dbReference type="Proteomes" id="UP000037069">
    <property type="component" value="Unassembled WGS sequence"/>
</dbReference>
<feature type="modified residue" description="N6-(pyridoxal phosphate)lysine" evidence="7">
    <location>
        <position position="423"/>
    </location>
</feature>
<dbReference type="GO" id="GO:0030170">
    <property type="term" value="F:pyridoxal phosphate binding"/>
    <property type="evidence" value="ECO:0007669"/>
    <property type="project" value="InterPro"/>
</dbReference>
<dbReference type="InterPro" id="IPR015421">
    <property type="entry name" value="PyrdxlP-dep_Trfase_major"/>
</dbReference>
<reference evidence="9 10" key="1">
    <citation type="journal article" date="2015" name="Nat. Commun.">
        <title>Lucilia cuprina genome unlocks parasitic fly biology to underpin future interventions.</title>
        <authorList>
            <person name="Anstead C.A."/>
            <person name="Korhonen P.K."/>
            <person name="Young N.D."/>
            <person name="Hall R.S."/>
            <person name="Jex A.R."/>
            <person name="Murali S.C."/>
            <person name="Hughes D.S."/>
            <person name="Lee S.F."/>
            <person name="Perry T."/>
            <person name="Stroehlein A.J."/>
            <person name="Ansell B.R."/>
            <person name="Breugelmans B."/>
            <person name="Hofmann A."/>
            <person name="Qu J."/>
            <person name="Dugan S."/>
            <person name="Lee S.L."/>
            <person name="Chao H."/>
            <person name="Dinh H."/>
            <person name="Han Y."/>
            <person name="Doddapaneni H.V."/>
            <person name="Worley K.C."/>
            <person name="Muzny D.M."/>
            <person name="Ioannidis P."/>
            <person name="Waterhouse R.M."/>
            <person name="Zdobnov E.M."/>
            <person name="James P.J."/>
            <person name="Bagnall N.H."/>
            <person name="Kotze A.C."/>
            <person name="Gibbs R.A."/>
            <person name="Richards S."/>
            <person name="Batterham P."/>
            <person name="Gasser R.B."/>
        </authorList>
    </citation>
    <scope>NUCLEOTIDE SEQUENCE [LARGE SCALE GENOMIC DNA]</scope>
    <source>
        <strain evidence="9 10">LS</strain>
        <tissue evidence="9">Full body</tissue>
    </source>
</reference>
<proteinExistence type="inferred from homology"/>
<keyword evidence="10" id="KW-1185">Reference proteome</keyword>
<feature type="compositionally biased region" description="Basic residues" evidence="8">
    <location>
        <begin position="9"/>
        <end position="20"/>
    </location>
</feature>
<accession>A0A0L0CK42</accession>
<dbReference type="InterPro" id="IPR002129">
    <property type="entry name" value="PyrdxlP-dep_de-COase"/>
</dbReference>